<feature type="chain" id="PRO_5047453227" description="Carboxypeptidase regulatory-like domain-containing protein" evidence="1">
    <location>
        <begin position="28"/>
        <end position="247"/>
    </location>
</feature>
<dbReference type="InterPro" id="IPR008964">
    <property type="entry name" value="Invasin/intimin_cell_adhesion"/>
</dbReference>
<accession>A0ABT8ET01</accession>
<evidence type="ECO:0000313" key="3">
    <source>
        <dbReference type="Proteomes" id="UP001168537"/>
    </source>
</evidence>
<evidence type="ECO:0008006" key="4">
    <source>
        <dbReference type="Google" id="ProtNLM"/>
    </source>
</evidence>
<dbReference type="Proteomes" id="UP001168537">
    <property type="component" value="Unassembled WGS sequence"/>
</dbReference>
<evidence type="ECO:0000256" key="1">
    <source>
        <dbReference type="SAM" id="SignalP"/>
    </source>
</evidence>
<reference evidence="2" key="1">
    <citation type="submission" date="2023-06" db="EMBL/GenBank/DDBJ databases">
        <title>Draft genome sequence of Nocardioides sp. SOB72.</title>
        <authorList>
            <person name="Zhang G."/>
        </authorList>
    </citation>
    <scope>NUCLEOTIDE SEQUENCE</scope>
    <source>
        <strain evidence="2">SOB72</strain>
    </source>
</reference>
<keyword evidence="1" id="KW-0732">Signal</keyword>
<sequence>MMLRRLLVALCALLALALAAPATSATAEPTAPDEADDTDLALVLAVPHAELGAPTPATLTATRGGEPVPGLVVEVTRTGPAPAGPATTTTTTDDAGVARFDVLVTAYGEFSVSATVTATAGTFLGTAGPVVAQGYVLDSCGGGYPGRTADDAARRCSPPEPILIRTKDARNGDDRIRVDNLSGGGTVRVLLSRHDGTGRQRIRTARIAEGEHRWFRVTDHNGRRVTRYSVVVVPADGPGRTRTFYAR</sequence>
<comment type="caution">
    <text evidence="2">The sequence shown here is derived from an EMBL/GenBank/DDBJ whole genome shotgun (WGS) entry which is preliminary data.</text>
</comment>
<name>A0ABT8ET01_9ACTN</name>
<dbReference type="EMBL" id="JAUHJR010000002">
    <property type="protein sequence ID" value="MDN4161046.1"/>
    <property type="molecule type" value="Genomic_DNA"/>
</dbReference>
<feature type="signal peptide" evidence="1">
    <location>
        <begin position="1"/>
        <end position="27"/>
    </location>
</feature>
<keyword evidence="3" id="KW-1185">Reference proteome</keyword>
<gene>
    <name evidence="2" type="ORF">QWY29_06725</name>
</gene>
<proteinExistence type="predicted"/>
<dbReference type="RefSeq" id="WP_300959927.1">
    <property type="nucleotide sequence ID" value="NZ_JAUHJR010000002.1"/>
</dbReference>
<organism evidence="2 3">
    <name type="scientific">Nocardioides abyssi</name>
    <dbReference type="NCBI Taxonomy" id="3058370"/>
    <lineage>
        <taxon>Bacteria</taxon>
        <taxon>Bacillati</taxon>
        <taxon>Actinomycetota</taxon>
        <taxon>Actinomycetes</taxon>
        <taxon>Propionibacteriales</taxon>
        <taxon>Nocardioidaceae</taxon>
        <taxon>Nocardioides</taxon>
    </lineage>
</organism>
<evidence type="ECO:0000313" key="2">
    <source>
        <dbReference type="EMBL" id="MDN4161046.1"/>
    </source>
</evidence>
<protein>
    <recommendedName>
        <fullName evidence="4">Carboxypeptidase regulatory-like domain-containing protein</fullName>
    </recommendedName>
</protein>
<dbReference type="SUPFAM" id="SSF49373">
    <property type="entry name" value="Invasin/intimin cell-adhesion fragments"/>
    <property type="match status" value="1"/>
</dbReference>